<dbReference type="Pfam" id="PF09011">
    <property type="entry name" value="HMG_box_2"/>
    <property type="match status" value="1"/>
</dbReference>
<dbReference type="AlphaFoldDB" id="A0A9N9C8T1"/>
<dbReference type="GO" id="GO:0005634">
    <property type="term" value="C:nucleus"/>
    <property type="evidence" value="ECO:0007669"/>
    <property type="project" value="UniProtKB-UniRule"/>
</dbReference>
<evidence type="ECO:0000313" key="4">
    <source>
        <dbReference type="Proteomes" id="UP000789375"/>
    </source>
</evidence>
<feature type="DNA-binding region" description="HMG box" evidence="1">
    <location>
        <begin position="27"/>
        <end position="83"/>
    </location>
</feature>
<dbReference type="SUPFAM" id="SSF47095">
    <property type="entry name" value="HMG-box"/>
    <property type="match status" value="1"/>
</dbReference>
<evidence type="ECO:0000256" key="1">
    <source>
        <dbReference type="PROSITE-ProRule" id="PRU00267"/>
    </source>
</evidence>
<evidence type="ECO:0000313" key="3">
    <source>
        <dbReference type="EMBL" id="CAG8591261.1"/>
    </source>
</evidence>
<protein>
    <submittedName>
        <fullName evidence="3">3067_t:CDS:1</fullName>
    </submittedName>
</protein>
<organism evidence="3 4">
    <name type="scientific">Funneliformis mosseae</name>
    <name type="common">Endomycorrhizal fungus</name>
    <name type="synonym">Glomus mosseae</name>
    <dbReference type="NCBI Taxonomy" id="27381"/>
    <lineage>
        <taxon>Eukaryota</taxon>
        <taxon>Fungi</taxon>
        <taxon>Fungi incertae sedis</taxon>
        <taxon>Mucoromycota</taxon>
        <taxon>Glomeromycotina</taxon>
        <taxon>Glomeromycetes</taxon>
        <taxon>Glomerales</taxon>
        <taxon>Glomeraceae</taxon>
        <taxon>Funneliformis</taxon>
    </lineage>
</organism>
<sequence>MSENYINLYFFAPETSKTLVRKDETSKKRKPNMFILYRTDMLKYRPNNITMTEFSKQISAKWKNLSEREKAELQKKYQIKRDQNLNMFIDDVDTNQGGGASKVSFLKKAKL</sequence>
<dbReference type="GO" id="GO:0003677">
    <property type="term" value="F:DNA binding"/>
    <property type="evidence" value="ECO:0007669"/>
    <property type="project" value="UniProtKB-UniRule"/>
</dbReference>
<evidence type="ECO:0000259" key="2">
    <source>
        <dbReference type="PROSITE" id="PS50118"/>
    </source>
</evidence>
<name>A0A9N9C8T1_FUNMO</name>
<keyword evidence="4" id="KW-1185">Reference proteome</keyword>
<gene>
    <name evidence="3" type="ORF">FMOSSE_LOCUS8453</name>
</gene>
<feature type="domain" description="HMG box" evidence="2">
    <location>
        <begin position="27"/>
        <end position="83"/>
    </location>
</feature>
<keyword evidence="1" id="KW-0238">DNA-binding</keyword>
<dbReference type="InterPro" id="IPR009071">
    <property type="entry name" value="HMG_box_dom"/>
</dbReference>
<dbReference type="InterPro" id="IPR036910">
    <property type="entry name" value="HMG_box_dom_sf"/>
</dbReference>
<proteinExistence type="predicted"/>
<dbReference type="Gene3D" id="1.10.30.10">
    <property type="entry name" value="High mobility group box domain"/>
    <property type="match status" value="1"/>
</dbReference>
<keyword evidence="1" id="KW-0539">Nucleus</keyword>
<reference evidence="3" key="1">
    <citation type="submission" date="2021-06" db="EMBL/GenBank/DDBJ databases">
        <authorList>
            <person name="Kallberg Y."/>
            <person name="Tangrot J."/>
            <person name="Rosling A."/>
        </authorList>
    </citation>
    <scope>NUCLEOTIDE SEQUENCE</scope>
    <source>
        <strain evidence="3">87-6 pot B 2015</strain>
    </source>
</reference>
<dbReference type="EMBL" id="CAJVPP010002194">
    <property type="protein sequence ID" value="CAG8591261.1"/>
    <property type="molecule type" value="Genomic_DNA"/>
</dbReference>
<accession>A0A9N9C8T1</accession>
<comment type="caution">
    <text evidence="3">The sequence shown here is derived from an EMBL/GenBank/DDBJ whole genome shotgun (WGS) entry which is preliminary data.</text>
</comment>
<dbReference type="PROSITE" id="PS50118">
    <property type="entry name" value="HMG_BOX_2"/>
    <property type="match status" value="1"/>
</dbReference>
<dbReference type="Proteomes" id="UP000789375">
    <property type="component" value="Unassembled WGS sequence"/>
</dbReference>